<dbReference type="InParanoid" id="A0A1X2HSL7"/>
<dbReference type="EMBL" id="MCGN01000001">
    <property type="protein sequence ID" value="ORZ02531.1"/>
    <property type="molecule type" value="Genomic_DNA"/>
</dbReference>
<sequence>MIIYLEYTSIKGNQKNNLMQPSERKLLDATTKSVIESISCISVYHETMAARCYESHNTTMATVQGNRHCTKLPLHLGRQPGIKAHRHIPQARGKTSLTHEIPCLK</sequence>
<evidence type="ECO:0000313" key="2">
    <source>
        <dbReference type="Proteomes" id="UP000242180"/>
    </source>
</evidence>
<evidence type="ECO:0000313" key="1">
    <source>
        <dbReference type="EMBL" id="ORZ02531.1"/>
    </source>
</evidence>
<comment type="caution">
    <text evidence="1">The sequence shown here is derived from an EMBL/GenBank/DDBJ whole genome shotgun (WGS) entry which is preliminary data.</text>
</comment>
<organism evidence="1 2">
    <name type="scientific">Syncephalastrum racemosum</name>
    <name type="common">Filamentous fungus</name>
    <dbReference type="NCBI Taxonomy" id="13706"/>
    <lineage>
        <taxon>Eukaryota</taxon>
        <taxon>Fungi</taxon>
        <taxon>Fungi incertae sedis</taxon>
        <taxon>Mucoromycota</taxon>
        <taxon>Mucoromycotina</taxon>
        <taxon>Mucoromycetes</taxon>
        <taxon>Mucorales</taxon>
        <taxon>Syncephalastraceae</taxon>
        <taxon>Syncephalastrum</taxon>
    </lineage>
</organism>
<gene>
    <name evidence="1" type="ORF">BCR43DRAFT_12658</name>
</gene>
<protein>
    <submittedName>
        <fullName evidence="1">Uncharacterized protein</fullName>
    </submittedName>
</protein>
<accession>A0A1X2HSL7</accession>
<reference evidence="1 2" key="1">
    <citation type="submission" date="2016-07" db="EMBL/GenBank/DDBJ databases">
        <title>Pervasive Adenine N6-methylation of Active Genes in Fungi.</title>
        <authorList>
            <consortium name="DOE Joint Genome Institute"/>
            <person name="Mondo S.J."/>
            <person name="Dannebaum R.O."/>
            <person name="Kuo R.C."/>
            <person name="Labutti K."/>
            <person name="Haridas S."/>
            <person name="Kuo A."/>
            <person name="Salamov A."/>
            <person name="Ahrendt S.R."/>
            <person name="Lipzen A."/>
            <person name="Sullivan W."/>
            <person name="Andreopoulos W.B."/>
            <person name="Clum A."/>
            <person name="Lindquist E."/>
            <person name="Daum C."/>
            <person name="Ramamoorthy G.K."/>
            <person name="Gryganskyi A."/>
            <person name="Culley D."/>
            <person name="Magnuson J.K."/>
            <person name="James T.Y."/>
            <person name="O'Malley M.A."/>
            <person name="Stajich J.E."/>
            <person name="Spatafora J.W."/>
            <person name="Visel A."/>
            <person name="Grigoriev I.V."/>
        </authorList>
    </citation>
    <scope>NUCLEOTIDE SEQUENCE [LARGE SCALE GENOMIC DNA]</scope>
    <source>
        <strain evidence="1 2">NRRL 2496</strain>
    </source>
</reference>
<proteinExistence type="predicted"/>
<keyword evidence="2" id="KW-1185">Reference proteome</keyword>
<name>A0A1X2HSL7_SYNRA</name>
<dbReference type="Proteomes" id="UP000242180">
    <property type="component" value="Unassembled WGS sequence"/>
</dbReference>
<dbReference type="AlphaFoldDB" id="A0A1X2HSL7"/>